<dbReference type="EMBL" id="ML742181">
    <property type="protein sequence ID" value="KAE8147985.1"/>
    <property type="molecule type" value="Genomic_DNA"/>
</dbReference>
<organism evidence="2 3">
    <name type="scientific">Aspergillus avenaceus</name>
    <dbReference type="NCBI Taxonomy" id="36643"/>
    <lineage>
        <taxon>Eukaryota</taxon>
        <taxon>Fungi</taxon>
        <taxon>Dikarya</taxon>
        <taxon>Ascomycota</taxon>
        <taxon>Pezizomycotina</taxon>
        <taxon>Eurotiomycetes</taxon>
        <taxon>Eurotiomycetidae</taxon>
        <taxon>Eurotiales</taxon>
        <taxon>Aspergillaceae</taxon>
        <taxon>Aspergillus</taxon>
        <taxon>Aspergillus subgen. Circumdati</taxon>
    </lineage>
</organism>
<evidence type="ECO:0000256" key="1">
    <source>
        <dbReference type="SAM" id="MobiDB-lite"/>
    </source>
</evidence>
<gene>
    <name evidence="2" type="ORF">BDV25DRAFT_159195</name>
</gene>
<evidence type="ECO:0000313" key="3">
    <source>
        <dbReference type="Proteomes" id="UP000325780"/>
    </source>
</evidence>
<feature type="region of interest" description="Disordered" evidence="1">
    <location>
        <begin position="1"/>
        <end position="39"/>
    </location>
</feature>
<feature type="region of interest" description="Disordered" evidence="1">
    <location>
        <begin position="663"/>
        <end position="685"/>
    </location>
</feature>
<dbReference type="Proteomes" id="UP000325780">
    <property type="component" value="Unassembled WGS sequence"/>
</dbReference>
<feature type="compositionally biased region" description="Basic and acidic residues" evidence="1">
    <location>
        <begin position="668"/>
        <end position="678"/>
    </location>
</feature>
<keyword evidence="3" id="KW-1185">Reference proteome</keyword>
<name>A0A5N6TNU0_ASPAV</name>
<dbReference type="OrthoDB" id="5371510at2759"/>
<protein>
    <recommendedName>
        <fullName evidence="4">BTB domain-containing protein</fullName>
    </recommendedName>
</protein>
<evidence type="ECO:0008006" key="4">
    <source>
        <dbReference type="Google" id="ProtNLM"/>
    </source>
</evidence>
<evidence type="ECO:0000313" key="2">
    <source>
        <dbReference type="EMBL" id="KAE8147985.1"/>
    </source>
</evidence>
<proteinExistence type="predicted"/>
<reference evidence="2 3" key="1">
    <citation type="submission" date="2019-04" db="EMBL/GenBank/DDBJ databases">
        <title>Friends and foes A comparative genomics study of 23 Aspergillus species from section Flavi.</title>
        <authorList>
            <consortium name="DOE Joint Genome Institute"/>
            <person name="Kjaerbolling I."/>
            <person name="Vesth T."/>
            <person name="Frisvad J.C."/>
            <person name="Nybo J.L."/>
            <person name="Theobald S."/>
            <person name="Kildgaard S."/>
            <person name="Isbrandt T."/>
            <person name="Kuo A."/>
            <person name="Sato A."/>
            <person name="Lyhne E.K."/>
            <person name="Kogle M.E."/>
            <person name="Wiebenga A."/>
            <person name="Kun R.S."/>
            <person name="Lubbers R.J."/>
            <person name="Makela M.R."/>
            <person name="Barry K."/>
            <person name="Chovatia M."/>
            <person name="Clum A."/>
            <person name="Daum C."/>
            <person name="Haridas S."/>
            <person name="He G."/>
            <person name="LaButti K."/>
            <person name="Lipzen A."/>
            <person name="Mondo S."/>
            <person name="Riley R."/>
            <person name="Salamov A."/>
            <person name="Simmons B.A."/>
            <person name="Magnuson J.K."/>
            <person name="Henrissat B."/>
            <person name="Mortensen U.H."/>
            <person name="Larsen T.O."/>
            <person name="Devries R.P."/>
            <person name="Grigoriev I.V."/>
            <person name="Machida M."/>
            <person name="Baker S.E."/>
            <person name="Andersen M.R."/>
        </authorList>
    </citation>
    <scope>NUCLEOTIDE SEQUENCE [LARGE SCALE GENOMIC DNA]</scope>
    <source>
        <strain evidence="2 3">IBT 18842</strain>
    </source>
</reference>
<dbReference type="AlphaFoldDB" id="A0A5N6TNU0"/>
<accession>A0A5N6TNU0</accession>
<sequence length="745" mass="83965">MNLDDPDWFPVVEGQRQDATTDSVPRPFVQRGASSWKPNNASEDSLKYLCSGLLLSQDADTLLYIDPPPQTKPSTLALPRSLESIPHRVHSRKLLETNSSYFKNLFEPRVQARTISRRHLEGKLTNGIKYVIDLTPPSVEDDAVIFLTELSCPRGIRTWAKFQELWSLPSSRVGGIDEVELPDNRSGKASFSNENNLGLPMEYSTSRHRSGIENIIHALEECYFWLDTPCKLWTFFALAKIFEIATHATIMFPILAWIYDGSNSRLIELHPEITYRIGFGIQCDTLCRDSFSVLVSEEALLLLANSDKPPVPSRPQWTFHGRHRESLLDDDELQRIEYASKSFLDHVVDRFISLAGTEMRWLSMLPMFQRILNYTPTTQQEQDIVNELVQILKEYVRSRIVQWLERREDAWTPGAGMARGEEYKKQALQHAHPFMRYPERILSRLFWKRLRNENFIGDVAPEEDSNFYGSTLADLGRHVPAFKSQTNARITQVNSFEVNFVIQKFNNLPGVTNMYEQSFVYEGMISSQYTRIFSPKKHYFALDAFLSEVRSYVTVYANAMFEVGKEATFMEMTDTVTRLTDNEFKYLPLWAGGNDDGTGGVFMDQNIPILEAGGFSTPGPAIHIGSTVSVSDSFSMIGGSEVESTIHGASHGATDGYGTDLVSIDSKPSSHKDKESVSGHHGPASQESYIAADDFLVYSSADDDDGAFDCSSDSSGTIVLDALGHDFEELELVENERSPPAHVQA</sequence>